<dbReference type="InterPro" id="IPR016164">
    <property type="entry name" value="FAD-linked_Oxase-like_C"/>
</dbReference>
<evidence type="ECO:0000259" key="8">
    <source>
        <dbReference type="PROSITE" id="PS51387"/>
    </source>
</evidence>
<comment type="cofactor">
    <cofactor evidence="1">
        <name>FAD</name>
        <dbReference type="ChEBI" id="CHEBI:57692"/>
    </cofactor>
</comment>
<dbReference type="Proteomes" id="UP000588068">
    <property type="component" value="Unassembled WGS sequence"/>
</dbReference>
<dbReference type="Gene3D" id="3.30.465.10">
    <property type="match status" value="1"/>
</dbReference>
<evidence type="ECO:0000313" key="10">
    <source>
        <dbReference type="Proteomes" id="UP000588068"/>
    </source>
</evidence>
<evidence type="ECO:0000256" key="3">
    <source>
        <dbReference type="ARBA" id="ARBA00022630"/>
    </source>
</evidence>
<dbReference type="Pfam" id="PF02913">
    <property type="entry name" value="FAD-oxidase_C"/>
    <property type="match status" value="1"/>
</dbReference>
<dbReference type="GO" id="GO:1903457">
    <property type="term" value="P:lactate catabolic process"/>
    <property type="evidence" value="ECO:0007669"/>
    <property type="project" value="TreeGrafter"/>
</dbReference>
<protein>
    <recommendedName>
        <fullName evidence="7">D-lactate dehydrogenase (cytochrome)</fullName>
        <ecNumber evidence="7">1.1.2.4</ecNumber>
    </recommendedName>
</protein>
<gene>
    <name evidence="9" type="ORF">HNQ60_004806</name>
</gene>
<sequence>MNAAAGDRHALTQRAIESLGNRFGQRLSTGAAIREQHGRGEAFATGFPPDAVIWPENTGEVSEVLRTCHELRIPVIAYGAGTSLEGHVSAPNGGICLDMSRMNQVVEVHAEDADCVVQPGVTREALNSYLRDTGLFFPVDPGANATLGGMISTRASGTTTVRYGTIAHNVLALEVVLANGEVIRCGSRARKSSAGYDLVRLFTGAEGTLGIITEATLRLHGQPEAVGSGVCSFPQLRDAVETVIELIQSGAPLARIEFLDDVQVRACNAHSKLSLPEMPTLFIEFHGTQASVAEQFERAEEVARAHGATGLDWACDEARRAKLWRARHHAYFAALAMRPGCECVVADVCVPISGLAECVAATRADIDRASLIAPIVGHVGDGNFHVLFLLAPDDAAEHARMEKVYDSMIAHAHRVGGTCTGEHGIGLGKRDKLVAEFGEPVVALMRRLKEAWDPHDILNPGKVFRSS</sequence>
<evidence type="ECO:0000256" key="2">
    <source>
        <dbReference type="ARBA" id="ARBA00008000"/>
    </source>
</evidence>
<dbReference type="PANTHER" id="PTHR11748:SF111">
    <property type="entry name" value="D-LACTATE DEHYDROGENASE, MITOCHONDRIAL-RELATED"/>
    <property type="match status" value="1"/>
</dbReference>
<dbReference type="InterPro" id="IPR036318">
    <property type="entry name" value="FAD-bd_PCMH-like_sf"/>
</dbReference>
<evidence type="ECO:0000256" key="6">
    <source>
        <dbReference type="ARBA" id="ARBA00023002"/>
    </source>
</evidence>
<dbReference type="InterPro" id="IPR016169">
    <property type="entry name" value="FAD-bd_PCMH_sub2"/>
</dbReference>
<dbReference type="FunFam" id="1.10.45.10:FF:000001">
    <property type="entry name" value="D-lactate dehydrogenase mitochondrial"/>
    <property type="match status" value="1"/>
</dbReference>
<dbReference type="InterPro" id="IPR016166">
    <property type="entry name" value="FAD-bd_PCMH"/>
</dbReference>
<dbReference type="PROSITE" id="PS51387">
    <property type="entry name" value="FAD_PCMH"/>
    <property type="match status" value="1"/>
</dbReference>
<comment type="caution">
    <text evidence="9">The sequence shown here is derived from an EMBL/GenBank/DDBJ whole genome shotgun (WGS) entry which is preliminary data.</text>
</comment>
<keyword evidence="4" id="KW-0274">FAD</keyword>
<dbReference type="GO" id="GO:0008720">
    <property type="term" value="F:D-lactate dehydrogenase (NAD+) activity"/>
    <property type="evidence" value="ECO:0007669"/>
    <property type="project" value="TreeGrafter"/>
</dbReference>
<reference evidence="9 10" key="1">
    <citation type="submission" date="2020-08" db="EMBL/GenBank/DDBJ databases">
        <title>Genomic Encyclopedia of Type Strains, Phase IV (KMG-IV): sequencing the most valuable type-strain genomes for metagenomic binning, comparative biology and taxonomic classification.</title>
        <authorList>
            <person name="Goeker M."/>
        </authorList>
    </citation>
    <scope>NUCLEOTIDE SEQUENCE [LARGE SCALE GENOMIC DNA]</scope>
    <source>
        <strain evidence="9 10">DSM 26723</strain>
    </source>
</reference>
<keyword evidence="5" id="KW-0809">Transit peptide</keyword>
<keyword evidence="10" id="KW-1185">Reference proteome</keyword>
<dbReference type="FunFam" id="3.30.465.10:FF:000016">
    <property type="entry name" value="probable D-lactate dehydrogenase, mitochondrial"/>
    <property type="match status" value="1"/>
</dbReference>
<dbReference type="EC" id="1.1.2.4" evidence="7"/>
<dbReference type="GO" id="GO:0004458">
    <property type="term" value="F:D-lactate dehydrogenase (cytochrome) activity"/>
    <property type="evidence" value="ECO:0007669"/>
    <property type="project" value="UniProtKB-EC"/>
</dbReference>
<dbReference type="SUPFAM" id="SSF55103">
    <property type="entry name" value="FAD-linked oxidases, C-terminal domain"/>
    <property type="match status" value="1"/>
</dbReference>
<dbReference type="PANTHER" id="PTHR11748">
    <property type="entry name" value="D-LACTATE DEHYDROGENASE"/>
    <property type="match status" value="1"/>
</dbReference>
<evidence type="ECO:0000256" key="7">
    <source>
        <dbReference type="ARBA" id="ARBA00038897"/>
    </source>
</evidence>
<dbReference type="FunFam" id="3.30.70.2740:FF:000001">
    <property type="entry name" value="D-lactate dehydrogenase mitochondrial"/>
    <property type="match status" value="1"/>
</dbReference>
<dbReference type="InterPro" id="IPR016171">
    <property type="entry name" value="Vanillyl_alc_oxidase_C-sub2"/>
</dbReference>
<dbReference type="RefSeq" id="WP_184335302.1">
    <property type="nucleotide sequence ID" value="NZ_JACHHZ010000006.1"/>
</dbReference>
<keyword evidence="6 9" id="KW-0560">Oxidoreductase</keyword>
<proteinExistence type="inferred from homology"/>
<dbReference type="InterPro" id="IPR006094">
    <property type="entry name" value="Oxid_FAD_bind_N"/>
</dbReference>
<feature type="domain" description="FAD-binding PCMH-type" evidence="8">
    <location>
        <begin position="45"/>
        <end position="222"/>
    </location>
</feature>
<dbReference type="EMBL" id="JACHHZ010000006">
    <property type="protein sequence ID" value="MBB6095915.1"/>
    <property type="molecule type" value="Genomic_DNA"/>
</dbReference>
<dbReference type="GO" id="GO:0071949">
    <property type="term" value="F:FAD binding"/>
    <property type="evidence" value="ECO:0007669"/>
    <property type="project" value="InterPro"/>
</dbReference>
<dbReference type="SUPFAM" id="SSF56176">
    <property type="entry name" value="FAD-binding/transporter-associated domain-like"/>
    <property type="match status" value="1"/>
</dbReference>
<dbReference type="AlphaFoldDB" id="A0A841HVT2"/>
<organism evidence="9 10">
    <name type="scientific">Povalibacter uvarum</name>
    <dbReference type="NCBI Taxonomy" id="732238"/>
    <lineage>
        <taxon>Bacteria</taxon>
        <taxon>Pseudomonadati</taxon>
        <taxon>Pseudomonadota</taxon>
        <taxon>Gammaproteobacteria</taxon>
        <taxon>Steroidobacterales</taxon>
        <taxon>Steroidobacteraceae</taxon>
        <taxon>Povalibacter</taxon>
    </lineage>
</organism>
<keyword evidence="3" id="KW-0285">Flavoprotein</keyword>
<dbReference type="Gene3D" id="1.10.45.10">
    <property type="entry name" value="Vanillyl-alcohol Oxidase, Chain A, domain 4"/>
    <property type="match status" value="1"/>
</dbReference>
<name>A0A841HVT2_9GAMM</name>
<dbReference type="Pfam" id="PF01565">
    <property type="entry name" value="FAD_binding_4"/>
    <property type="match status" value="1"/>
</dbReference>
<dbReference type="Gene3D" id="3.30.70.2740">
    <property type="match status" value="1"/>
</dbReference>
<dbReference type="InterPro" id="IPR004113">
    <property type="entry name" value="FAD-bd_oxidored_4_C"/>
</dbReference>
<evidence type="ECO:0000256" key="4">
    <source>
        <dbReference type="ARBA" id="ARBA00022827"/>
    </source>
</evidence>
<evidence type="ECO:0000313" key="9">
    <source>
        <dbReference type="EMBL" id="MBB6095915.1"/>
    </source>
</evidence>
<comment type="similarity">
    <text evidence="2">Belongs to the FAD-binding oxidoreductase/transferase type 4 family.</text>
</comment>
<accession>A0A841HVT2</accession>
<evidence type="ECO:0000256" key="1">
    <source>
        <dbReference type="ARBA" id="ARBA00001974"/>
    </source>
</evidence>
<evidence type="ECO:0000256" key="5">
    <source>
        <dbReference type="ARBA" id="ARBA00022946"/>
    </source>
</evidence>